<protein>
    <submittedName>
        <fullName evidence="9">Kinase, PfkB family</fullName>
    </submittedName>
</protein>
<dbReference type="PANTHER" id="PTHR43085">
    <property type="entry name" value="HEXOKINASE FAMILY MEMBER"/>
    <property type="match status" value="1"/>
</dbReference>
<evidence type="ECO:0000313" key="9">
    <source>
        <dbReference type="EMBL" id="ELP62997.1"/>
    </source>
</evidence>
<name>L7EVD3_STRT8</name>
<dbReference type="SUPFAM" id="SSF53613">
    <property type="entry name" value="Ribokinase-like"/>
    <property type="match status" value="1"/>
</dbReference>
<feature type="compositionally biased region" description="Polar residues" evidence="7">
    <location>
        <begin position="28"/>
        <end position="38"/>
    </location>
</feature>
<evidence type="ECO:0000256" key="5">
    <source>
        <dbReference type="ARBA" id="ARBA00022840"/>
    </source>
</evidence>
<dbReference type="AlphaFoldDB" id="L7EVD3"/>
<evidence type="ECO:0000256" key="1">
    <source>
        <dbReference type="ARBA" id="ARBA00010688"/>
    </source>
</evidence>
<dbReference type="InterPro" id="IPR029056">
    <property type="entry name" value="Ribokinase-like"/>
</dbReference>
<keyword evidence="4 6" id="KW-0418">Kinase</keyword>
<dbReference type="STRING" id="85558.T45_08578"/>
<dbReference type="GO" id="GO:0008865">
    <property type="term" value="F:fructokinase activity"/>
    <property type="evidence" value="ECO:0007669"/>
    <property type="project" value="UniProtKB-ARBA"/>
</dbReference>
<keyword evidence="2 6" id="KW-0808">Transferase</keyword>
<dbReference type="PATRIC" id="fig|698760.3.peg.8092"/>
<keyword evidence="3" id="KW-0547">Nucleotide-binding</keyword>
<gene>
    <name evidence="9" type="ORF">STRTUCAR8_09834</name>
</gene>
<organism evidence="9 10">
    <name type="scientific">Streptomyces turgidiscabies (strain Car8)</name>
    <dbReference type="NCBI Taxonomy" id="698760"/>
    <lineage>
        <taxon>Bacteria</taxon>
        <taxon>Bacillati</taxon>
        <taxon>Actinomycetota</taxon>
        <taxon>Actinomycetes</taxon>
        <taxon>Kitasatosporales</taxon>
        <taxon>Streptomycetaceae</taxon>
        <taxon>Streptomyces</taxon>
    </lineage>
</organism>
<dbReference type="Pfam" id="PF00294">
    <property type="entry name" value="PfkB"/>
    <property type="match status" value="1"/>
</dbReference>
<dbReference type="PROSITE" id="PS00584">
    <property type="entry name" value="PFKB_KINASES_2"/>
    <property type="match status" value="1"/>
</dbReference>
<comment type="similarity">
    <text evidence="1 6">Belongs to the carbohydrate kinase PfkB family.</text>
</comment>
<evidence type="ECO:0000256" key="6">
    <source>
        <dbReference type="RuleBase" id="RU003704"/>
    </source>
</evidence>
<feature type="region of interest" description="Disordered" evidence="7">
    <location>
        <begin position="1"/>
        <end position="40"/>
    </location>
</feature>
<dbReference type="PANTHER" id="PTHR43085:SF1">
    <property type="entry name" value="PSEUDOURIDINE KINASE-RELATED"/>
    <property type="match status" value="1"/>
</dbReference>
<feature type="domain" description="Carbohydrate kinase PfkB" evidence="8">
    <location>
        <begin position="75"/>
        <end position="380"/>
    </location>
</feature>
<proteinExistence type="inferred from homology"/>
<evidence type="ECO:0000256" key="2">
    <source>
        <dbReference type="ARBA" id="ARBA00022679"/>
    </source>
</evidence>
<evidence type="ECO:0000313" key="10">
    <source>
        <dbReference type="Proteomes" id="UP000010931"/>
    </source>
</evidence>
<dbReference type="EMBL" id="AEJB01000556">
    <property type="protein sequence ID" value="ELP62997.1"/>
    <property type="molecule type" value="Genomic_DNA"/>
</dbReference>
<dbReference type="GO" id="GO:0005524">
    <property type="term" value="F:ATP binding"/>
    <property type="evidence" value="ECO:0007669"/>
    <property type="project" value="UniProtKB-KW"/>
</dbReference>
<dbReference type="CDD" id="cd01167">
    <property type="entry name" value="bac_FRK"/>
    <property type="match status" value="1"/>
</dbReference>
<accession>L7EVD3</accession>
<dbReference type="InterPro" id="IPR002139">
    <property type="entry name" value="Ribo/fructo_kinase"/>
</dbReference>
<reference evidence="9 10" key="1">
    <citation type="journal article" date="2011" name="Plasmid">
        <title>Streptomyces turgidiscabies Car8 contains a modular pathogenicity island that shares virulence genes with other actinobacterial plant pathogens.</title>
        <authorList>
            <person name="Huguet-Tapia J.C."/>
            <person name="Badger J.H."/>
            <person name="Loria R."/>
            <person name="Pettis G.S."/>
        </authorList>
    </citation>
    <scope>NUCLEOTIDE SEQUENCE [LARGE SCALE GENOMIC DNA]</scope>
    <source>
        <strain evidence="9 10">Car8</strain>
    </source>
</reference>
<dbReference type="PRINTS" id="PR00990">
    <property type="entry name" value="RIBOKINASE"/>
</dbReference>
<sequence length="393" mass="40528">MSSLTLPGEDDGLRIPATSMPSTRHKSATSTGTASEQPVTAGRRASLVAAVPCRPGASEQVRAFSEREQPMSPRQITVLGECVADAFAEPAKGASNELALRVLPGGGPANTAVALARLGTPARFLARLSGDVFGRLFRAHLEASGVDLSDAVAAAEPSTLAVAELDAAGQAAFSFHAQNTADWQWTAAELAQVDLSETACLHTGSLALVREPGGAVVEEFLAVAAAAGGATISIDPNVRPLLVRPEVYRARLSRWCALADILRLSEDDLELLLPGTAPEEACDTWHAAGVRLVVITLGAGGALASLDGERLRVPAVTTRVVDTVGAGDSFTAGLLHHLGARGLLGGRLTGLGTDDVAEACRFAARVASLTCSVAGPNPPWHDQLEQLATADHA</sequence>
<dbReference type="InterPro" id="IPR011611">
    <property type="entry name" value="PfkB_dom"/>
</dbReference>
<keyword evidence="5" id="KW-0067">ATP-binding</keyword>
<evidence type="ECO:0000259" key="8">
    <source>
        <dbReference type="Pfam" id="PF00294"/>
    </source>
</evidence>
<dbReference type="Gene3D" id="3.40.1190.20">
    <property type="match status" value="1"/>
</dbReference>
<dbReference type="Proteomes" id="UP000010931">
    <property type="component" value="Unassembled WGS sequence"/>
</dbReference>
<evidence type="ECO:0000256" key="3">
    <source>
        <dbReference type="ARBA" id="ARBA00022741"/>
    </source>
</evidence>
<dbReference type="InterPro" id="IPR002173">
    <property type="entry name" value="Carboh/pur_kinase_PfkB_CS"/>
</dbReference>
<comment type="caution">
    <text evidence="9">The sequence shown here is derived from an EMBL/GenBank/DDBJ whole genome shotgun (WGS) entry which is preliminary data.</text>
</comment>
<evidence type="ECO:0000256" key="4">
    <source>
        <dbReference type="ARBA" id="ARBA00022777"/>
    </source>
</evidence>
<dbReference type="GO" id="GO:0006000">
    <property type="term" value="P:fructose metabolic process"/>
    <property type="evidence" value="ECO:0007669"/>
    <property type="project" value="UniProtKB-ARBA"/>
</dbReference>
<evidence type="ECO:0000256" key="7">
    <source>
        <dbReference type="SAM" id="MobiDB-lite"/>
    </source>
</evidence>
<dbReference type="InterPro" id="IPR050306">
    <property type="entry name" value="PfkB_Carbo_kinase"/>
</dbReference>
<keyword evidence="10" id="KW-1185">Reference proteome</keyword>